<dbReference type="EMBL" id="BAAALX010000010">
    <property type="protein sequence ID" value="GAA1517489.1"/>
    <property type="molecule type" value="Genomic_DNA"/>
</dbReference>
<organism evidence="1 2">
    <name type="scientific">Brevibacterium permense</name>
    <dbReference type="NCBI Taxonomy" id="234834"/>
    <lineage>
        <taxon>Bacteria</taxon>
        <taxon>Bacillati</taxon>
        <taxon>Actinomycetota</taxon>
        <taxon>Actinomycetes</taxon>
        <taxon>Micrococcales</taxon>
        <taxon>Brevibacteriaceae</taxon>
        <taxon>Brevibacterium</taxon>
    </lineage>
</organism>
<sequence length="52" mass="5741">MVTFTTELLELGNNVGIEVPEDIVTIEGYSYPSTNAVMGGKYLLPLAKEHRE</sequence>
<comment type="caution">
    <text evidence="1">The sequence shown here is derived from an EMBL/GenBank/DDBJ whole genome shotgun (WGS) entry which is preliminary data.</text>
</comment>
<dbReference type="RefSeq" id="WP_173155132.1">
    <property type="nucleotide sequence ID" value="NZ_BAAALX010000010.1"/>
</dbReference>
<dbReference type="SUPFAM" id="SSF141694">
    <property type="entry name" value="AF2212/PG0164-like"/>
    <property type="match status" value="1"/>
</dbReference>
<name>A0ABN2AFJ7_9MICO</name>
<keyword evidence="2" id="KW-1185">Reference proteome</keyword>
<evidence type="ECO:0000313" key="2">
    <source>
        <dbReference type="Proteomes" id="UP001500177"/>
    </source>
</evidence>
<reference evidence="1 2" key="1">
    <citation type="journal article" date="2019" name="Int. J. Syst. Evol. Microbiol.">
        <title>The Global Catalogue of Microorganisms (GCM) 10K type strain sequencing project: providing services to taxonomists for standard genome sequencing and annotation.</title>
        <authorList>
            <consortium name="The Broad Institute Genomics Platform"/>
            <consortium name="The Broad Institute Genome Sequencing Center for Infectious Disease"/>
            <person name="Wu L."/>
            <person name="Ma J."/>
        </authorList>
    </citation>
    <scope>NUCLEOTIDE SEQUENCE [LARGE SCALE GENOMIC DNA]</scope>
    <source>
        <strain evidence="1 2">JCM 13318</strain>
    </source>
</reference>
<dbReference type="Proteomes" id="UP001500177">
    <property type="component" value="Unassembled WGS sequence"/>
</dbReference>
<protein>
    <submittedName>
        <fullName evidence="1">Uncharacterized protein</fullName>
    </submittedName>
</protein>
<proteinExistence type="predicted"/>
<gene>
    <name evidence="1" type="ORF">GCM10009690_20640</name>
</gene>
<accession>A0ABN2AFJ7</accession>
<evidence type="ECO:0000313" key="1">
    <source>
        <dbReference type="EMBL" id="GAA1517489.1"/>
    </source>
</evidence>